<accession>A0AAV7QZ45</accession>
<reference evidence="2" key="1">
    <citation type="journal article" date="2022" name="bioRxiv">
        <title>Sequencing and chromosome-scale assembly of the giantPleurodeles waltlgenome.</title>
        <authorList>
            <person name="Brown T."/>
            <person name="Elewa A."/>
            <person name="Iarovenko S."/>
            <person name="Subramanian E."/>
            <person name="Araus A.J."/>
            <person name="Petzold A."/>
            <person name="Susuki M."/>
            <person name="Suzuki K.-i.T."/>
            <person name="Hayashi T."/>
            <person name="Toyoda A."/>
            <person name="Oliveira C."/>
            <person name="Osipova E."/>
            <person name="Leigh N.D."/>
            <person name="Simon A."/>
            <person name="Yun M.H."/>
        </authorList>
    </citation>
    <scope>NUCLEOTIDE SEQUENCE</scope>
    <source>
        <strain evidence="2">20211129_DDA</strain>
        <tissue evidence="2">Liver</tissue>
    </source>
</reference>
<dbReference type="AlphaFoldDB" id="A0AAV7QZ45"/>
<feature type="region of interest" description="Disordered" evidence="1">
    <location>
        <begin position="1"/>
        <end position="70"/>
    </location>
</feature>
<sequence length="82" mass="9035">MEPRLELGSQVFVPHPSTPGNRRLWRDKEGVAALSWASPEKSSESARSGLTLRARAPALSQSQPKRLAATAPEECWKNLRAL</sequence>
<organism evidence="2 3">
    <name type="scientific">Pleurodeles waltl</name>
    <name type="common">Iberian ribbed newt</name>
    <dbReference type="NCBI Taxonomy" id="8319"/>
    <lineage>
        <taxon>Eukaryota</taxon>
        <taxon>Metazoa</taxon>
        <taxon>Chordata</taxon>
        <taxon>Craniata</taxon>
        <taxon>Vertebrata</taxon>
        <taxon>Euteleostomi</taxon>
        <taxon>Amphibia</taxon>
        <taxon>Batrachia</taxon>
        <taxon>Caudata</taxon>
        <taxon>Salamandroidea</taxon>
        <taxon>Salamandridae</taxon>
        <taxon>Pleurodelinae</taxon>
        <taxon>Pleurodeles</taxon>
    </lineage>
</organism>
<keyword evidence="3" id="KW-1185">Reference proteome</keyword>
<evidence type="ECO:0000256" key="1">
    <source>
        <dbReference type="SAM" id="MobiDB-lite"/>
    </source>
</evidence>
<protein>
    <submittedName>
        <fullName evidence="2">Uncharacterized protein</fullName>
    </submittedName>
</protein>
<evidence type="ECO:0000313" key="2">
    <source>
        <dbReference type="EMBL" id="KAJ1145606.1"/>
    </source>
</evidence>
<dbReference type="Proteomes" id="UP001066276">
    <property type="component" value="Chromosome 6"/>
</dbReference>
<proteinExistence type="predicted"/>
<evidence type="ECO:0000313" key="3">
    <source>
        <dbReference type="Proteomes" id="UP001066276"/>
    </source>
</evidence>
<gene>
    <name evidence="2" type="ORF">NDU88_011892</name>
</gene>
<name>A0AAV7QZ45_PLEWA</name>
<dbReference type="EMBL" id="JANPWB010000010">
    <property type="protein sequence ID" value="KAJ1145606.1"/>
    <property type="molecule type" value="Genomic_DNA"/>
</dbReference>
<comment type="caution">
    <text evidence="2">The sequence shown here is derived from an EMBL/GenBank/DDBJ whole genome shotgun (WGS) entry which is preliminary data.</text>
</comment>